<dbReference type="SUPFAM" id="SSF56801">
    <property type="entry name" value="Acetyl-CoA synthetase-like"/>
    <property type="match status" value="1"/>
</dbReference>
<name>A0A3A1YTL8_9BURK</name>
<dbReference type="Gene3D" id="3.40.50.12780">
    <property type="entry name" value="N-terminal domain of ligase-like"/>
    <property type="match status" value="1"/>
</dbReference>
<dbReference type="EMBL" id="NQYH01000003">
    <property type="protein sequence ID" value="RIY41583.1"/>
    <property type="molecule type" value="Genomic_DNA"/>
</dbReference>
<dbReference type="GO" id="GO:0006631">
    <property type="term" value="P:fatty acid metabolic process"/>
    <property type="evidence" value="ECO:0007669"/>
    <property type="project" value="TreeGrafter"/>
</dbReference>
<reference evidence="5 6" key="1">
    <citation type="submission" date="2017-08" db="EMBL/GenBank/DDBJ databases">
        <title>Pusillimonas indicus sp. nov., a member of the family Alcaligenaceae isolated from surface seawater.</title>
        <authorList>
            <person name="Li J."/>
        </authorList>
    </citation>
    <scope>NUCLEOTIDE SEQUENCE [LARGE SCALE GENOMIC DNA]</scope>
    <source>
        <strain evidence="5 6">L52-1-41</strain>
    </source>
</reference>
<dbReference type="InterPro" id="IPR025110">
    <property type="entry name" value="AMP-bd_C"/>
</dbReference>
<dbReference type="OrthoDB" id="9766486at2"/>
<evidence type="ECO:0000256" key="2">
    <source>
        <dbReference type="ARBA" id="ARBA00022598"/>
    </source>
</evidence>
<evidence type="ECO:0000259" key="3">
    <source>
        <dbReference type="Pfam" id="PF00501"/>
    </source>
</evidence>
<organism evidence="5 6">
    <name type="scientific">Neopusillimonas maritima</name>
    <dbReference type="NCBI Taxonomy" id="2026239"/>
    <lineage>
        <taxon>Bacteria</taxon>
        <taxon>Pseudomonadati</taxon>
        <taxon>Pseudomonadota</taxon>
        <taxon>Betaproteobacteria</taxon>
        <taxon>Burkholderiales</taxon>
        <taxon>Alcaligenaceae</taxon>
        <taxon>Neopusillimonas</taxon>
    </lineage>
</organism>
<sequence>MNTLLTMHNPRQTREYYASGVWQNDTFYTLLEGNAKRYPEGYAVRDKHRRLTWPQFQEEVTRVAGALHQLGLRRGDRVAVWLPSCVESVVIFLACSRNGYVCCPSLHKNHTVQDIVNLLNQVRCKVLFTQPGYAADLTGKSILDRIADIPSLKQIMLVGEDGAQANVPGSAEPALVSGYPAPDAPLIESPVDNDPDKVLYLAFTSGTTGNPKGVMHSDNTLLANGRAMVADWGHTADTIMLTLSAMSHHIGTVALEQSIVTGAELVVSDSSDPAKWMDWILVSKASYLLGVPTHGIDLLKEARTRNLKSLGDVEVFYLSGSVIPPWVAQEFFNLGVKPQNTFGMSENGSHHYTQPADPEPIIVGTCGRCCQGYETRIWRQDNPDVEAETGEIGELGGRGGLLMLGYFDNQTATETSFNNQGWFLTGDLGTIDESGCLRIVGRKKEMVIRGGRNIYPGLIEDLAHSYPLIRKAAVFPVPDPRLGEKACLALIWEGTAAPDYVSILQYLYENGLSKYDMPEYILVVDAFPMTASGKILKRELTRAVVAGEFKPEPVHWRANRPRTEVS</sequence>
<comment type="similarity">
    <text evidence="1">Belongs to the ATP-dependent AMP-binding enzyme family.</text>
</comment>
<dbReference type="AlphaFoldDB" id="A0A3A1YTL8"/>
<protein>
    <submittedName>
        <fullName evidence="5">Cyclohexanecarboxylate-CoA ligase</fullName>
    </submittedName>
</protein>
<dbReference type="GO" id="GO:0031956">
    <property type="term" value="F:medium-chain fatty acid-CoA ligase activity"/>
    <property type="evidence" value="ECO:0007669"/>
    <property type="project" value="TreeGrafter"/>
</dbReference>
<evidence type="ECO:0000259" key="4">
    <source>
        <dbReference type="Pfam" id="PF13193"/>
    </source>
</evidence>
<dbReference type="InterPro" id="IPR000873">
    <property type="entry name" value="AMP-dep_synth/lig_dom"/>
</dbReference>
<dbReference type="RefSeq" id="WP_119515829.1">
    <property type="nucleotide sequence ID" value="NZ_NQYH01000003.1"/>
</dbReference>
<evidence type="ECO:0000313" key="5">
    <source>
        <dbReference type="EMBL" id="RIY41583.1"/>
    </source>
</evidence>
<gene>
    <name evidence="5" type="ORF">CJP73_06315</name>
</gene>
<keyword evidence="2 5" id="KW-0436">Ligase</keyword>
<dbReference type="InterPro" id="IPR045851">
    <property type="entry name" value="AMP-bd_C_sf"/>
</dbReference>
<feature type="domain" description="AMP-dependent synthetase/ligase" evidence="3">
    <location>
        <begin position="32"/>
        <end position="407"/>
    </location>
</feature>
<dbReference type="InterPro" id="IPR042099">
    <property type="entry name" value="ANL_N_sf"/>
</dbReference>
<dbReference type="PANTHER" id="PTHR43201">
    <property type="entry name" value="ACYL-COA SYNTHETASE"/>
    <property type="match status" value="1"/>
</dbReference>
<evidence type="ECO:0000256" key="1">
    <source>
        <dbReference type="ARBA" id="ARBA00006432"/>
    </source>
</evidence>
<dbReference type="Proteomes" id="UP000266206">
    <property type="component" value="Unassembled WGS sequence"/>
</dbReference>
<dbReference type="PANTHER" id="PTHR43201:SF5">
    <property type="entry name" value="MEDIUM-CHAIN ACYL-COA LIGASE ACSF2, MITOCHONDRIAL"/>
    <property type="match status" value="1"/>
</dbReference>
<feature type="domain" description="AMP-binding enzyme C-terminal" evidence="4">
    <location>
        <begin position="459"/>
        <end position="534"/>
    </location>
</feature>
<dbReference type="Pfam" id="PF13193">
    <property type="entry name" value="AMP-binding_C"/>
    <property type="match status" value="1"/>
</dbReference>
<dbReference type="Pfam" id="PF00501">
    <property type="entry name" value="AMP-binding"/>
    <property type="match status" value="1"/>
</dbReference>
<dbReference type="PROSITE" id="PS00455">
    <property type="entry name" value="AMP_BINDING"/>
    <property type="match status" value="1"/>
</dbReference>
<dbReference type="Gene3D" id="3.30.300.30">
    <property type="match status" value="1"/>
</dbReference>
<comment type="caution">
    <text evidence="5">The sequence shown here is derived from an EMBL/GenBank/DDBJ whole genome shotgun (WGS) entry which is preliminary data.</text>
</comment>
<dbReference type="InterPro" id="IPR020845">
    <property type="entry name" value="AMP-binding_CS"/>
</dbReference>
<accession>A0A3A1YTL8</accession>
<proteinExistence type="inferred from homology"/>
<evidence type="ECO:0000313" key="6">
    <source>
        <dbReference type="Proteomes" id="UP000266206"/>
    </source>
</evidence>